<accession>A0A1G9RB89</accession>
<dbReference type="AlphaFoldDB" id="A0A1G9RB89"/>
<dbReference type="Proteomes" id="UP000199476">
    <property type="component" value="Unassembled WGS sequence"/>
</dbReference>
<dbReference type="InterPro" id="IPR005564">
    <property type="entry name" value="Major_capsid_GpE"/>
</dbReference>
<evidence type="ECO:0000313" key="1">
    <source>
        <dbReference type="EMBL" id="SDM20569.1"/>
    </source>
</evidence>
<dbReference type="RefSeq" id="WP_089761346.1">
    <property type="nucleotide sequence ID" value="NZ_FNGO01000021.1"/>
</dbReference>
<proteinExistence type="predicted"/>
<dbReference type="EMBL" id="FNGO01000021">
    <property type="protein sequence ID" value="SDM20569.1"/>
    <property type="molecule type" value="Genomic_DNA"/>
</dbReference>
<dbReference type="OrthoDB" id="47969at2"/>
<gene>
    <name evidence="1" type="ORF">SAMN04488692_12127</name>
</gene>
<sequence>MDKNKLIQLVEDKLGVDYLGFIEEITDPAGYIGNRFLPAEEAYDFEWVHDIFDNTHAVAKMKARGDAEAPIVGGPAVKKVSGSLAPFGQKFQVNKSTLNKIFNPRNDSELYANLRRILDESARNVNAALSRAEWLRFKFLAEGEIAINEGDISLEVDMGIPDDNKLAHGTSDLIAEEWSEAASAKPLDDIVEICEHYFTVNGEMPNVILMRRATLLELLNADDTQNDDNKGLKSLAEVNDYLGRLGMDYPEIETYDEFVRFEDVDGRPSTVYHLIPKDRVVLLKEAGGGGISSDIGRLLMGPVAENDFQPGIYVDVYEETDPKKYWHYMACEMWPAGYNPEYIVHADV</sequence>
<dbReference type="Pfam" id="PF03864">
    <property type="entry name" value="Phage_cap_E"/>
    <property type="match status" value="1"/>
</dbReference>
<protein>
    <submittedName>
        <fullName evidence="1">Phage major capsid protein E</fullName>
    </submittedName>
</protein>
<reference evidence="1 2" key="1">
    <citation type="submission" date="2016-10" db="EMBL/GenBank/DDBJ databases">
        <authorList>
            <person name="de Groot N.N."/>
        </authorList>
    </citation>
    <scope>NUCLEOTIDE SEQUENCE [LARGE SCALE GENOMIC DNA]</scope>
    <source>
        <strain evidence="1 2">SLAS-1</strain>
    </source>
</reference>
<keyword evidence="2" id="KW-1185">Reference proteome</keyword>
<name>A0A1G9RB89_9FIRM</name>
<dbReference type="STRING" id="321763.SAMN04488692_12127"/>
<evidence type="ECO:0000313" key="2">
    <source>
        <dbReference type="Proteomes" id="UP000199476"/>
    </source>
</evidence>
<organism evidence="1 2">
    <name type="scientific">Halarsenatibacter silvermanii</name>
    <dbReference type="NCBI Taxonomy" id="321763"/>
    <lineage>
        <taxon>Bacteria</taxon>
        <taxon>Bacillati</taxon>
        <taxon>Bacillota</taxon>
        <taxon>Clostridia</taxon>
        <taxon>Halanaerobiales</taxon>
        <taxon>Halarsenatibacteraceae</taxon>
        <taxon>Halarsenatibacter</taxon>
    </lineage>
</organism>